<keyword evidence="6" id="KW-1185">Reference proteome</keyword>
<evidence type="ECO:0000259" key="4">
    <source>
        <dbReference type="PROSITE" id="PS50949"/>
    </source>
</evidence>
<organism evidence="5 6">
    <name type="scientific">Muricoccus roseus</name>
    <dbReference type="NCBI Taxonomy" id="198092"/>
    <lineage>
        <taxon>Bacteria</taxon>
        <taxon>Pseudomonadati</taxon>
        <taxon>Pseudomonadota</taxon>
        <taxon>Alphaproteobacteria</taxon>
        <taxon>Acetobacterales</taxon>
        <taxon>Roseomonadaceae</taxon>
        <taxon>Muricoccus</taxon>
    </lineage>
</organism>
<evidence type="ECO:0000256" key="2">
    <source>
        <dbReference type="ARBA" id="ARBA00023125"/>
    </source>
</evidence>
<sequence>MTDQTITPLRRNLARDILDLLRERGAEPGERLSRPALAEALGVSRTPVNGAIALLEELGAVRSEGRSVRLRTLDLDPEALPAGEEETGVARLLVAIARGRADGTVADEVSERQLAQQFGTGRGVVAQALAQLAEAGVVSRNRGHGWRFTAGFASAEERAASYRFRLLIEPAALLEPGFSLPAGFATQMRREHQRFLDRPWRDDDAVGFFRINAEFHAGLAEASGNRFIAAAVVQQNRLRTLANYSWRLGPERVAVSVREHLAILDTLQAGDRERAALQMRLHLADALALRRP</sequence>
<dbReference type="AlphaFoldDB" id="A0A1M6HTL2"/>
<evidence type="ECO:0000256" key="3">
    <source>
        <dbReference type="ARBA" id="ARBA00023163"/>
    </source>
</evidence>
<dbReference type="InterPro" id="IPR036390">
    <property type="entry name" value="WH_DNA-bd_sf"/>
</dbReference>
<dbReference type="PANTHER" id="PTHR43537">
    <property type="entry name" value="TRANSCRIPTIONAL REGULATOR, GNTR FAMILY"/>
    <property type="match status" value="1"/>
</dbReference>
<keyword evidence="2 5" id="KW-0238">DNA-binding</keyword>
<evidence type="ECO:0000256" key="1">
    <source>
        <dbReference type="ARBA" id="ARBA00023015"/>
    </source>
</evidence>
<dbReference type="SUPFAM" id="SSF46785">
    <property type="entry name" value="Winged helix' DNA-binding domain"/>
    <property type="match status" value="2"/>
</dbReference>
<dbReference type="Pfam" id="PF07729">
    <property type="entry name" value="FCD"/>
    <property type="match status" value="1"/>
</dbReference>
<protein>
    <submittedName>
        <fullName evidence="5">DNA-binding transcriptional regulator, GntR family</fullName>
    </submittedName>
</protein>
<proteinExistence type="predicted"/>
<gene>
    <name evidence="5" type="ORF">SAMN02745194_02128</name>
</gene>
<dbReference type="PROSITE" id="PS50949">
    <property type="entry name" value="HTH_GNTR"/>
    <property type="match status" value="1"/>
</dbReference>
<dbReference type="InterPro" id="IPR036388">
    <property type="entry name" value="WH-like_DNA-bd_sf"/>
</dbReference>
<evidence type="ECO:0000313" key="6">
    <source>
        <dbReference type="Proteomes" id="UP000184387"/>
    </source>
</evidence>
<dbReference type="SMART" id="SM00895">
    <property type="entry name" value="FCD"/>
    <property type="match status" value="1"/>
</dbReference>
<dbReference type="InterPro" id="IPR000524">
    <property type="entry name" value="Tscrpt_reg_HTH_GntR"/>
</dbReference>
<dbReference type="EMBL" id="FQZF01000010">
    <property type="protein sequence ID" value="SHJ25523.1"/>
    <property type="molecule type" value="Genomic_DNA"/>
</dbReference>
<dbReference type="STRING" id="198092.SAMN02745194_02128"/>
<reference evidence="5 6" key="1">
    <citation type="submission" date="2016-11" db="EMBL/GenBank/DDBJ databases">
        <authorList>
            <person name="Jaros S."/>
            <person name="Januszkiewicz K."/>
            <person name="Wedrychowicz H."/>
        </authorList>
    </citation>
    <scope>NUCLEOTIDE SEQUENCE [LARGE SCALE GENOMIC DNA]</scope>
    <source>
        <strain evidence="5 6">DSM 14916</strain>
    </source>
</reference>
<feature type="domain" description="HTH gntR-type" evidence="4">
    <location>
        <begin position="7"/>
        <end position="73"/>
    </location>
</feature>
<accession>A0A1M6HTL2</accession>
<dbReference type="SUPFAM" id="SSF48008">
    <property type="entry name" value="GntR ligand-binding domain-like"/>
    <property type="match status" value="1"/>
</dbReference>
<dbReference type="Pfam" id="PF00392">
    <property type="entry name" value="GntR"/>
    <property type="match status" value="2"/>
</dbReference>
<dbReference type="Gene3D" id="1.10.10.10">
    <property type="entry name" value="Winged helix-like DNA-binding domain superfamily/Winged helix DNA-binding domain"/>
    <property type="match status" value="2"/>
</dbReference>
<dbReference type="GO" id="GO:0003677">
    <property type="term" value="F:DNA binding"/>
    <property type="evidence" value="ECO:0007669"/>
    <property type="project" value="UniProtKB-KW"/>
</dbReference>
<dbReference type="InterPro" id="IPR008920">
    <property type="entry name" value="TF_FadR/GntR_C"/>
</dbReference>
<dbReference type="Gene3D" id="1.20.120.530">
    <property type="entry name" value="GntR ligand-binding domain-like"/>
    <property type="match status" value="1"/>
</dbReference>
<dbReference type="OrthoDB" id="7005926at2"/>
<keyword evidence="3" id="KW-0804">Transcription</keyword>
<dbReference type="GO" id="GO:0003700">
    <property type="term" value="F:DNA-binding transcription factor activity"/>
    <property type="evidence" value="ECO:0007669"/>
    <property type="project" value="InterPro"/>
</dbReference>
<keyword evidence="1" id="KW-0805">Transcription regulation</keyword>
<dbReference type="Proteomes" id="UP000184387">
    <property type="component" value="Unassembled WGS sequence"/>
</dbReference>
<dbReference type="RefSeq" id="WP_073134453.1">
    <property type="nucleotide sequence ID" value="NZ_FQZF01000010.1"/>
</dbReference>
<dbReference type="SMART" id="SM00345">
    <property type="entry name" value="HTH_GNTR"/>
    <property type="match status" value="2"/>
</dbReference>
<dbReference type="PANTHER" id="PTHR43537:SF5">
    <property type="entry name" value="UXU OPERON TRANSCRIPTIONAL REGULATOR"/>
    <property type="match status" value="1"/>
</dbReference>
<evidence type="ECO:0000313" key="5">
    <source>
        <dbReference type="EMBL" id="SHJ25523.1"/>
    </source>
</evidence>
<name>A0A1M6HTL2_9PROT</name>
<dbReference type="InterPro" id="IPR011711">
    <property type="entry name" value="GntR_C"/>
</dbReference>